<evidence type="ECO:0000313" key="2">
    <source>
        <dbReference type="Proteomes" id="UP000199691"/>
    </source>
</evidence>
<sequence>MICWERCGESGYVGVLSRSEIDVLQSYVIGLLILVEHRTASHTVIAVVAGREVRVPAAVTEDPRILAILENELGEDEPDWVLAVGEEQCLLSARGSLQLMSSTLPETGGVVRLRSRDEAGAWLRSIRFFLSTIAVVADSEGRVKGKDVAPTVTWLCEVSGTLRSAVARTVIAARPAC</sequence>
<protein>
    <recommendedName>
        <fullName evidence="3">DUF2017 domain-containing protein</fullName>
    </recommendedName>
</protein>
<evidence type="ECO:0000313" key="1">
    <source>
        <dbReference type="EMBL" id="SDP41828.1"/>
    </source>
</evidence>
<reference evidence="2" key="1">
    <citation type="submission" date="2016-10" db="EMBL/GenBank/DDBJ databases">
        <authorList>
            <person name="Varghese N."/>
            <person name="Submissions S."/>
        </authorList>
    </citation>
    <scope>NUCLEOTIDE SEQUENCE [LARGE SCALE GENOMIC DNA]</scope>
    <source>
        <strain evidence="2">CGMCC 4.6609</strain>
    </source>
</reference>
<dbReference type="EMBL" id="FNIX01000008">
    <property type="protein sequence ID" value="SDP41828.1"/>
    <property type="molecule type" value="Genomic_DNA"/>
</dbReference>
<keyword evidence="2" id="KW-1185">Reference proteome</keyword>
<dbReference type="AlphaFoldDB" id="A0A1H0SKT2"/>
<dbReference type="InterPro" id="IPR018561">
    <property type="entry name" value="AosR"/>
</dbReference>
<organism evidence="1 2">
    <name type="scientific">Lentzea jiangxiensis</name>
    <dbReference type="NCBI Taxonomy" id="641025"/>
    <lineage>
        <taxon>Bacteria</taxon>
        <taxon>Bacillati</taxon>
        <taxon>Actinomycetota</taxon>
        <taxon>Actinomycetes</taxon>
        <taxon>Pseudonocardiales</taxon>
        <taxon>Pseudonocardiaceae</taxon>
        <taxon>Lentzea</taxon>
    </lineage>
</organism>
<dbReference type="Proteomes" id="UP000199691">
    <property type="component" value="Unassembled WGS sequence"/>
</dbReference>
<evidence type="ECO:0008006" key="3">
    <source>
        <dbReference type="Google" id="ProtNLM"/>
    </source>
</evidence>
<name>A0A1H0SKT2_9PSEU</name>
<dbReference type="Pfam" id="PF09438">
    <property type="entry name" value="DUF2017"/>
    <property type="match status" value="1"/>
</dbReference>
<dbReference type="RefSeq" id="WP_245733736.1">
    <property type="nucleotide sequence ID" value="NZ_FNIX01000008.1"/>
</dbReference>
<gene>
    <name evidence="1" type="ORF">SAMN05421507_108103</name>
</gene>
<proteinExistence type="predicted"/>
<accession>A0A1H0SKT2</accession>